<evidence type="ECO:0000313" key="3">
    <source>
        <dbReference type="Proteomes" id="UP000680038"/>
    </source>
</evidence>
<protein>
    <submittedName>
        <fullName evidence="2">Uncharacterized protein</fullName>
    </submittedName>
</protein>
<dbReference type="EMBL" id="CAJRAF010000002">
    <property type="protein sequence ID" value="CAG5013042.1"/>
    <property type="molecule type" value="Genomic_DNA"/>
</dbReference>
<feature type="compositionally biased region" description="Polar residues" evidence="1">
    <location>
        <begin position="101"/>
        <end position="119"/>
    </location>
</feature>
<reference evidence="2" key="1">
    <citation type="submission" date="2021-04" db="EMBL/GenBank/DDBJ databases">
        <authorList>
            <person name="Rodrigo-Torres L."/>
            <person name="Arahal R. D."/>
            <person name="Lucena T."/>
        </authorList>
    </citation>
    <scope>NUCLEOTIDE SEQUENCE</scope>
    <source>
        <strain evidence="2">CECT 9275</strain>
    </source>
</reference>
<comment type="caution">
    <text evidence="2">The sequence shown here is derived from an EMBL/GenBank/DDBJ whole genome shotgun (WGS) entry which is preliminary data.</text>
</comment>
<keyword evidence="3" id="KW-1185">Reference proteome</keyword>
<evidence type="ECO:0000256" key="1">
    <source>
        <dbReference type="SAM" id="MobiDB-lite"/>
    </source>
</evidence>
<dbReference type="Proteomes" id="UP000680038">
    <property type="component" value="Unassembled WGS sequence"/>
</dbReference>
<feature type="region of interest" description="Disordered" evidence="1">
    <location>
        <begin position="96"/>
        <end position="119"/>
    </location>
</feature>
<gene>
    <name evidence="2" type="ORF">DYBT9275_05324</name>
</gene>
<accession>A0A916JJZ9</accession>
<proteinExistence type="predicted"/>
<name>A0A916JJZ9_9BACT</name>
<organism evidence="2 3">
    <name type="scientific">Dyadobacter helix</name>
    <dbReference type="NCBI Taxonomy" id="2822344"/>
    <lineage>
        <taxon>Bacteria</taxon>
        <taxon>Pseudomonadati</taxon>
        <taxon>Bacteroidota</taxon>
        <taxon>Cytophagia</taxon>
        <taxon>Cytophagales</taxon>
        <taxon>Spirosomataceae</taxon>
        <taxon>Dyadobacter</taxon>
    </lineage>
</organism>
<dbReference type="RefSeq" id="WP_215241533.1">
    <property type="nucleotide sequence ID" value="NZ_CAJRAF010000002.1"/>
</dbReference>
<sequence length="119" mass="13410">MRASKQNFINPAGAGLIEGVWDDPRLRAVHICLYAAIAHHCGKANQNQIRISRRILMRSARIRSIATYHSCIKELAHYGHIDYQPSYHPLRASRIALTGRDNGSSNQKINGQENTDQSF</sequence>
<evidence type="ECO:0000313" key="2">
    <source>
        <dbReference type="EMBL" id="CAG5013042.1"/>
    </source>
</evidence>
<dbReference type="AlphaFoldDB" id="A0A916JJZ9"/>